<evidence type="ECO:0008006" key="4">
    <source>
        <dbReference type="Google" id="ProtNLM"/>
    </source>
</evidence>
<evidence type="ECO:0000313" key="2">
    <source>
        <dbReference type="EMBL" id="MCX2940675.1"/>
    </source>
</evidence>
<dbReference type="Proteomes" id="UP001300745">
    <property type="component" value="Unassembled WGS sequence"/>
</dbReference>
<keyword evidence="1" id="KW-1133">Transmembrane helix</keyword>
<keyword evidence="1" id="KW-0812">Transmembrane</keyword>
<proteinExistence type="predicted"/>
<organism evidence="2 3">
    <name type="scientific">Mycobacterium pinniadriaticum</name>
    <dbReference type="NCBI Taxonomy" id="2994102"/>
    <lineage>
        <taxon>Bacteria</taxon>
        <taxon>Bacillati</taxon>
        <taxon>Actinomycetota</taxon>
        <taxon>Actinomycetes</taxon>
        <taxon>Mycobacteriales</taxon>
        <taxon>Mycobacteriaceae</taxon>
        <taxon>Mycobacterium</taxon>
    </lineage>
</organism>
<sequence length="266" mass="29521">MNKMTLRWCNFSGVAFLVMWLVGFLFFARVVPPPSPDASATQVAQFFAQHTGGIRFGIMLTLFVSPLYASWSAAIAAQMKRMPGVYPVLADLQLVLGGLTVLVFMIPALLLEVAAFRPDRAPGAIQTLDDIAWMMFIGMGATAILQPAIIAVAIFQDRGENPVLPRWVGYLNVWTVLLFLPGPFCVFFKTGPLAWDGVFPWWIPFVVFALWMLVMIIVLHRSINRYEGSPITSAAVDAEISQRITEIVDAKIDALRLELTRTDRSA</sequence>
<dbReference type="EMBL" id="JAPJDO010000045">
    <property type="protein sequence ID" value="MCX2940675.1"/>
    <property type="molecule type" value="Genomic_DNA"/>
</dbReference>
<feature type="transmembrane region" description="Helical" evidence="1">
    <location>
        <begin position="131"/>
        <end position="155"/>
    </location>
</feature>
<dbReference type="RefSeq" id="WP_266000569.1">
    <property type="nucleotide sequence ID" value="NZ_JAPJDN010000045.1"/>
</dbReference>
<evidence type="ECO:0000256" key="1">
    <source>
        <dbReference type="SAM" id="Phobius"/>
    </source>
</evidence>
<name>A0ABT3SP90_9MYCO</name>
<evidence type="ECO:0000313" key="3">
    <source>
        <dbReference type="Proteomes" id="UP001300745"/>
    </source>
</evidence>
<feature type="transmembrane region" description="Helical" evidence="1">
    <location>
        <begin position="201"/>
        <end position="219"/>
    </location>
</feature>
<accession>A0ABT3SP90</accession>
<feature type="transmembrane region" description="Helical" evidence="1">
    <location>
        <begin position="56"/>
        <end position="76"/>
    </location>
</feature>
<keyword evidence="3" id="KW-1185">Reference proteome</keyword>
<gene>
    <name evidence="2" type="ORF">ORI27_28680</name>
</gene>
<feature type="transmembrane region" description="Helical" evidence="1">
    <location>
        <begin position="88"/>
        <end position="111"/>
    </location>
</feature>
<reference evidence="2 3" key="1">
    <citation type="submission" date="2022-11" db="EMBL/GenBank/DDBJ databases">
        <title>Mycobacterium sp. nov.</title>
        <authorList>
            <person name="Papic B."/>
            <person name="Spicic S."/>
            <person name="Duvnjak S."/>
        </authorList>
    </citation>
    <scope>NUCLEOTIDE SEQUENCE [LARGE SCALE GENOMIC DNA]</scope>
    <source>
        <strain evidence="2 3">CVI_P4</strain>
    </source>
</reference>
<protein>
    <recommendedName>
        <fullName evidence="4">DUF4386 domain-containing protein</fullName>
    </recommendedName>
</protein>
<feature type="transmembrane region" description="Helical" evidence="1">
    <location>
        <begin position="167"/>
        <end position="189"/>
    </location>
</feature>
<comment type="caution">
    <text evidence="2">The sequence shown here is derived from an EMBL/GenBank/DDBJ whole genome shotgun (WGS) entry which is preliminary data.</text>
</comment>
<keyword evidence="1" id="KW-0472">Membrane</keyword>